<evidence type="ECO:0000313" key="3">
    <source>
        <dbReference type="Proteomes" id="UP001487740"/>
    </source>
</evidence>
<dbReference type="EMBL" id="JARAKH010000015">
    <property type="protein sequence ID" value="KAK8396888.1"/>
    <property type="molecule type" value="Genomic_DNA"/>
</dbReference>
<feature type="region of interest" description="Disordered" evidence="1">
    <location>
        <begin position="68"/>
        <end position="90"/>
    </location>
</feature>
<protein>
    <submittedName>
        <fullName evidence="2">Uncharacterized protein</fullName>
    </submittedName>
</protein>
<comment type="caution">
    <text evidence="2">The sequence shown here is derived from an EMBL/GenBank/DDBJ whole genome shotgun (WGS) entry which is preliminary data.</text>
</comment>
<dbReference type="AlphaFoldDB" id="A0AAW0UCF0"/>
<feature type="compositionally biased region" description="Basic and acidic residues" evidence="1">
    <location>
        <begin position="81"/>
        <end position="90"/>
    </location>
</feature>
<evidence type="ECO:0000256" key="1">
    <source>
        <dbReference type="SAM" id="MobiDB-lite"/>
    </source>
</evidence>
<organism evidence="2 3">
    <name type="scientific">Scylla paramamosain</name>
    <name type="common">Mud crab</name>
    <dbReference type="NCBI Taxonomy" id="85552"/>
    <lineage>
        <taxon>Eukaryota</taxon>
        <taxon>Metazoa</taxon>
        <taxon>Ecdysozoa</taxon>
        <taxon>Arthropoda</taxon>
        <taxon>Crustacea</taxon>
        <taxon>Multicrustacea</taxon>
        <taxon>Malacostraca</taxon>
        <taxon>Eumalacostraca</taxon>
        <taxon>Eucarida</taxon>
        <taxon>Decapoda</taxon>
        <taxon>Pleocyemata</taxon>
        <taxon>Brachyura</taxon>
        <taxon>Eubrachyura</taxon>
        <taxon>Portunoidea</taxon>
        <taxon>Portunidae</taxon>
        <taxon>Portuninae</taxon>
        <taxon>Scylla</taxon>
    </lineage>
</organism>
<proteinExistence type="predicted"/>
<dbReference type="Proteomes" id="UP001487740">
    <property type="component" value="Unassembled WGS sequence"/>
</dbReference>
<reference evidence="2 3" key="1">
    <citation type="submission" date="2023-03" db="EMBL/GenBank/DDBJ databases">
        <title>High-quality genome of Scylla paramamosain provides insights in environmental adaptation.</title>
        <authorList>
            <person name="Zhang L."/>
        </authorList>
    </citation>
    <scope>NUCLEOTIDE SEQUENCE [LARGE SCALE GENOMIC DNA]</scope>
    <source>
        <strain evidence="2">LZ_2023a</strain>
        <tissue evidence="2">Muscle</tissue>
    </source>
</reference>
<keyword evidence="3" id="KW-1185">Reference proteome</keyword>
<feature type="region of interest" description="Disordered" evidence="1">
    <location>
        <begin position="1"/>
        <end position="27"/>
    </location>
</feature>
<feature type="compositionally biased region" description="Low complexity" evidence="1">
    <location>
        <begin position="7"/>
        <end position="19"/>
    </location>
</feature>
<evidence type="ECO:0000313" key="2">
    <source>
        <dbReference type="EMBL" id="KAK8396888.1"/>
    </source>
</evidence>
<gene>
    <name evidence="2" type="ORF">O3P69_005102</name>
</gene>
<accession>A0AAW0UCF0</accession>
<sequence>MQHINILPSALSSPVSASPGQVSGERGRTHAVTWTNLLQVSGVTDGGLRVIEVNLQLRDRISSLSSIMGRGEAGRGGAGRGEAHQARRKE</sequence>
<name>A0AAW0UCF0_SCYPA</name>